<gene>
    <name evidence="4" type="ORF">H8R25_09670</name>
</gene>
<evidence type="ECO:0000256" key="2">
    <source>
        <dbReference type="ARBA" id="ARBA00014024"/>
    </source>
</evidence>
<dbReference type="EMBL" id="JACRUL010000020">
    <property type="protein sequence ID" value="MBC5844703.1"/>
    <property type="molecule type" value="Genomic_DNA"/>
</dbReference>
<dbReference type="InterPro" id="IPR018900">
    <property type="entry name" value="Curli_CsgE"/>
</dbReference>
<evidence type="ECO:0000313" key="5">
    <source>
        <dbReference type="Proteomes" id="UP000641454"/>
    </source>
</evidence>
<protein>
    <recommendedName>
        <fullName evidence="2">Curli production assembly/transport component CsgE</fullName>
    </recommendedName>
</protein>
<keyword evidence="5" id="KW-1185">Reference proteome</keyword>
<comment type="caution">
    <text evidence="4">The sequence shown here is derived from an EMBL/GenBank/DDBJ whole genome shotgun (WGS) entry which is preliminary data.</text>
</comment>
<dbReference type="Proteomes" id="UP000641454">
    <property type="component" value="Unassembled WGS sequence"/>
</dbReference>
<proteinExistence type="predicted"/>
<dbReference type="Pfam" id="PF10627">
    <property type="entry name" value="CsgE"/>
    <property type="match status" value="1"/>
</dbReference>
<evidence type="ECO:0000256" key="3">
    <source>
        <dbReference type="ARBA" id="ARBA00022729"/>
    </source>
</evidence>
<organism evidence="4 5">
    <name type="scientific">Flavobacterium muglaense</name>
    <dbReference type="NCBI Taxonomy" id="2764716"/>
    <lineage>
        <taxon>Bacteria</taxon>
        <taxon>Pseudomonadati</taxon>
        <taxon>Bacteroidota</taxon>
        <taxon>Flavobacteriia</taxon>
        <taxon>Flavobacteriales</taxon>
        <taxon>Flavobacteriaceae</taxon>
        <taxon>Flavobacterium</taxon>
    </lineage>
</organism>
<name>A0A923N304_9FLAO</name>
<dbReference type="AlphaFoldDB" id="A0A923N304"/>
<evidence type="ECO:0000313" key="4">
    <source>
        <dbReference type="EMBL" id="MBC5844703.1"/>
    </source>
</evidence>
<sequence>MPTDGFELTGIVSDETKTRVGKDFYDRFYYLYNEYRVNSKEIVVVEEEFSFSRNTKISIKIKNEVVYEFLARPDEEYIDTMAKQAIYESYLYLKNLEKESKYFTQY</sequence>
<dbReference type="RefSeq" id="WP_187018524.1">
    <property type="nucleotide sequence ID" value="NZ_JACRUK010000020.1"/>
</dbReference>
<evidence type="ECO:0000256" key="1">
    <source>
        <dbReference type="ARBA" id="ARBA00003989"/>
    </source>
</evidence>
<keyword evidence="3" id="KW-0732">Signal</keyword>
<reference evidence="4 5" key="1">
    <citation type="submission" date="2020-08" db="EMBL/GenBank/DDBJ databases">
        <title>Description of novel Flavobacterium F-392 isolate.</title>
        <authorList>
            <person name="Saticioglu I.B."/>
            <person name="Duman M."/>
            <person name="Altun S."/>
        </authorList>
    </citation>
    <scope>NUCLEOTIDE SEQUENCE [LARGE SCALE GENOMIC DNA]</scope>
    <source>
        <strain evidence="4 5">F-392</strain>
    </source>
</reference>
<comment type="function">
    <text evidence="1">May be involved in the biogenesis of curli organelles.</text>
</comment>
<accession>A0A923N304</accession>